<gene>
    <name evidence="1" type="ORF">CEXT_347581</name>
</gene>
<name>A0AAV4S947_CAEEX</name>
<proteinExistence type="predicted"/>
<organism evidence="1 2">
    <name type="scientific">Caerostris extrusa</name>
    <name type="common">Bark spider</name>
    <name type="synonym">Caerostris bankana</name>
    <dbReference type="NCBI Taxonomy" id="172846"/>
    <lineage>
        <taxon>Eukaryota</taxon>
        <taxon>Metazoa</taxon>
        <taxon>Ecdysozoa</taxon>
        <taxon>Arthropoda</taxon>
        <taxon>Chelicerata</taxon>
        <taxon>Arachnida</taxon>
        <taxon>Araneae</taxon>
        <taxon>Araneomorphae</taxon>
        <taxon>Entelegynae</taxon>
        <taxon>Araneoidea</taxon>
        <taxon>Araneidae</taxon>
        <taxon>Caerostris</taxon>
    </lineage>
</organism>
<comment type="caution">
    <text evidence="1">The sequence shown here is derived from an EMBL/GenBank/DDBJ whole genome shotgun (WGS) entry which is preliminary data.</text>
</comment>
<evidence type="ECO:0000313" key="1">
    <source>
        <dbReference type="EMBL" id="GIY28917.1"/>
    </source>
</evidence>
<sequence>MKNVFGIVYSACAFTSHLLFFAPSYPNIICRFSFVGGCLPNTVRSIVLMSQTILPSCVPLVSFEKFFFQRGVSGKHRKLRTAVIEREYCSSGRDKFLNFQRVVNGEGWMQADDLPRI</sequence>
<dbReference type="AlphaFoldDB" id="A0AAV4S947"/>
<dbReference type="Proteomes" id="UP001054945">
    <property type="component" value="Unassembled WGS sequence"/>
</dbReference>
<keyword evidence="2" id="KW-1185">Reference proteome</keyword>
<reference evidence="1 2" key="1">
    <citation type="submission" date="2021-06" db="EMBL/GenBank/DDBJ databases">
        <title>Caerostris extrusa draft genome.</title>
        <authorList>
            <person name="Kono N."/>
            <person name="Arakawa K."/>
        </authorList>
    </citation>
    <scope>NUCLEOTIDE SEQUENCE [LARGE SCALE GENOMIC DNA]</scope>
</reference>
<evidence type="ECO:0000313" key="2">
    <source>
        <dbReference type="Proteomes" id="UP001054945"/>
    </source>
</evidence>
<accession>A0AAV4S947</accession>
<dbReference type="EMBL" id="BPLR01009003">
    <property type="protein sequence ID" value="GIY28917.1"/>
    <property type="molecule type" value="Genomic_DNA"/>
</dbReference>
<protein>
    <submittedName>
        <fullName evidence="1">Uncharacterized protein</fullName>
    </submittedName>
</protein>